<dbReference type="GO" id="GO:0006826">
    <property type="term" value="P:iron ion transport"/>
    <property type="evidence" value="ECO:0007669"/>
    <property type="project" value="UniProtKB-KW"/>
</dbReference>
<dbReference type="AlphaFoldDB" id="A0A8T2TIR7"/>
<evidence type="ECO:0008006" key="13">
    <source>
        <dbReference type="Google" id="ProtNLM"/>
    </source>
</evidence>
<feature type="transmembrane region" description="Helical" evidence="10">
    <location>
        <begin position="159"/>
        <end position="179"/>
    </location>
</feature>
<name>A0A8T2TIR7_CERRI</name>
<organism evidence="11 12">
    <name type="scientific">Ceratopteris richardii</name>
    <name type="common">Triangle waterfern</name>
    <dbReference type="NCBI Taxonomy" id="49495"/>
    <lineage>
        <taxon>Eukaryota</taxon>
        <taxon>Viridiplantae</taxon>
        <taxon>Streptophyta</taxon>
        <taxon>Embryophyta</taxon>
        <taxon>Tracheophyta</taxon>
        <taxon>Polypodiopsida</taxon>
        <taxon>Polypodiidae</taxon>
        <taxon>Polypodiales</taxon>
        <taxon>Pteridineae</taxon>
        <taxon>Pteridaceae</taxon>
        <taxon>Parkerioideae</taxon>
        <taxon>Ceratopteris</taxon>
    </lineage>
</organism>
<evidence type="ECO:0000256" key="3">
    <source>
        <dbReference type="ARBA" id="ARBA00022496"/>
    </source>
</evidence>
<evidence type="ECO:0000256" key="5">
    <source>
        <dbReference type="ARBA" id="ARBA00022692"/>
    </source>
</evidence>
<sequence>MERSSHRAEGETSGRHEERHVRSGEVMRDVVMGLTDGLTVPFALAAGLSSTSPSLVVTAGLAEIAAGAIAMGLGGYLAAKSDSDHYDREKKREEFEVKTLPEDEADEVMQILGSFGLQELESRALVNALRKRPNDWVDFMMRFELGLEKPDPGRAMRSGLTIATSYTIGGLVPLLPYMLVKDMHTALMVSMVVTLFALLLFGYIKGVINGTRAILSAFHTTTIGALASGAAFAIAKYIQGN</sequence>
<comment type="similarity">
    <text evidence="2">Belongs to the CCC1 family.</text>
</comment>
<feature type="transmembrane region" description="Helical" evidence="10">
    <location>
        <begin position="55"/>
        <end position="79"/>
    </location>
</feature>
<dbReference type="EMBL" id="CM035418">
    <property type="protein sequence ID" value="KAH7421325.1"/>
    <property type="molecule type" value="Genomic_DNA"/>
</dbReference>
<keyword evidence="3" id="KW-0406">Ion transport</keyword>
<dbReference type="Proteomes" id="UP000825935">
    <property type="component" value="Chromosome 13"/>
</dbReference>
<comment type="catalytic activity">
    <reaction evidence="8">
        <text>Fe(2+)(in) = Fe(2+)(out)</text>
        <dbReference type="Rhea" id="RHEA:28486"/>
        <dbReference type="ChEBI" id="CHEBI:29033"/>
    </reaction>
    <physiologicalReaction direction="left-to-right" evidence="8">
        <dbReference type="Rhea" id="RHEA:28487"/>
    </physiologicalReaction>
</comment>
<feature type="transmembrane region" description="Helical" evidence="10">
    <location>
        <begin position="185"/>
        <end position="204"/>
    </location>
</feature>
<keyword evidence="7 10" id="KW-0472">Membrane</keyword>
<evidence type="ECO:0000313" key="12">
    <source>
        <dbReference type="Proteomes" id="UP000825935"/>
    </source>
</evidence>
<feature type="region of interest" description="Disordered" evidence="9">
    <location>
        <begin position="1"/>
        <end position="24"/>
    </location>
</feature>
<dbReference type="CDD" id="cd02435">
    <property type="entry name" value="CCC1"/>
    <property type="match status" value="1"/>
</dbReference>
<dbReference type="GO" id="GO:0005774">
    <property type="term" value="C:vacuolar membrane"/>
    <property type="evidence" value="ECO:0007669"/>
    <property type="project" value="UniProtKB-SubCell"/>
</dbReference>
<keyword evidence="6 10" id="KW-1133">Transmembrane helix</keyword>
<protein>
    <recommendedName>
        <fullName evidence="13">Iron transporter</fullName>
    </recommendedName>
</protein>
<dbReference type="GO" id="GO:0005384">
    <property type="term" value="F:manganese ion transmembrane transporter activity"/>
    <property type="evidence" value="ECO:0007669"/>
    <property type="project" value="InterPro"/>
</dbReference>
<reference evidence="11" key="1">
    <citation type="submission" date="2021-08" db="EMBL/GenBank/DDBJ databases">
        <title>WGS assembly of Ceratopteris richardii.</title>
        <authorList>
            <person name="Marchant D.B."/>
            <person name="Chen G."/>
            <person name="Jenkins J."/>
            <person name="Shu S."/>
            <person name="Leebens-Mack J."/>
            <person name="Grimwood J."/>
            <person name="Schmutz J."/>
            <person name="Soltis P."/>
            <person name="Soltis D."/>
            <person name="Chen Z.-H."/>
        </authorList>
    </citation>
    <scope>NUCLEOTIDE SEQUENCE</scope>
    <source>
        <strain evidence="11">Whitten #5841</strain>
        <tissue evidence="11">Leaf</tissue>
    </source>
</reference>
<evidence type="ECO:0000256" key="2">
    <source>
        <dbReference type="ARBA" id="ARBA00007049"/>
    </source>
</evidence>
<gene>
    <name evidence="11" type="ORF">KP509_13G051000</name>
</gene>
<keyword evidence="3" id="KW-0813">Transport</keyword>
<evidence type="ECO:0000256" key="4">
    <source>
        <dbReference type="ARBA" id="ARBA00022554"/>
    </source>
</evidence>
<proteinExistence type="inferred from homology"/>
<evidence type="ECO:0000256" key="6">
    <source>
        <dbReference type="ARBA" id="ARBA00022989"/>
    </source>
</evidence>
<evidence type="ECO:0000256" key="9">
    <source>
        <dbReference type="SAM" id="MobiDB-lite"/>
    </source>
</evidence>
<keyword evidence="3" id="KW-0408">Iron</keyword>
<accession>A0A8T2TIR7</accession>
<dbReference type="Pfam" id="PF01988">
    <property type="entry name" value="VIT1"/>
    <property type="match status" value="1"/>
</dbReference>
<keyword evidence="4" id="KW-0926">Vacuole</keyword>
<keyword evidence="3" id="KW-0410">Iron transport</keyword>
<feature type="transmembrane region" description="Helical" evidence="10">
    <location>
        <begin position="30"/>
        <end position="49"/>
    </location>
</feature>
<evidence type="ECO:0000313" key="11">
    <source>
        <dbReference type="EMBL" id="KAH7421325.1"/>
    </source>
</evidence>
<evidence type="ECO:0000256" key="1">
    <source>
        <dbReference type="ARBA" id="ARBA00004128"/>
    </source>
</evidence>
<feature type="transmembrane region" description="Helical" evidence="10">
    <location>
        <begin position="216"/>
        <end position="238"/>
    </location>
</feature>
<evidence type="ECO:0000256" key="8">
    <source>
        <dbReference type="ARBA" id="ARBA00044464"/>
    </source>
</evidence>
<dbReference type="GO" id="GO:0030026">
    <property type="term" value="P:intracellular manganese ion homeostasis"/>
    <property type="evidence" value="ECO:0007669"/>
    <property type="project" value="InterPro"/>
</dbReference>
<comment type="subcellular location">
    <subcellularLocation>
        <location evidence="1">Vacuole membrane</location>
        <topology evidence="1">Multi-pass membrane protein</topology>
    </subcellularLocation>
</comment>
<dbReference type="PANTHER" id="PTHR31851">
    <property type="entry name" value="FE(2+)/MN(2+) TRANSPORTER PCL1"/>
    <property type="match status" value="1"/>
</dbReference>
<comment type="caution">
    <text evidence="11">The sequence shown here is derived from an EMBL/GenBank/DDBJ whole genome shotgun (WGS) entry which is preliminary data.</text>
</comment>
<dbReference type="OMA" id="SRIGWLR"/>
<keyword evidence="12" id="KW-1185">Reference proteome</keyword>
<dbReference type="OrthoDB" id="73465at2759"/>
<evidence type="ECO:0000256" key="7">
    <source>
        <dbReference type="ARBA" id="ARBA00023136"/>
    </source>
</evidence>
<keyword evidence="5 10" id="KW-0812">Transmembrane</keyword>
<dbReference type="InterPro" id="IPR008217">
    <property type="entry name" value="Ccc1_fam"/>
</dbReference>
<evidence type="ECO:0000256" key="10">
    <source>
        <dbReference type="SAM" id="Phobius"/>
    </source>
</evidence>